<dbReference type="InterPro" id="IPR011053">
    <property type="entry name" value="Single_hybrid_motif"/>
</dbReference>
<dbReference type="GO" id="GO:0019464">
    <property type="term" value="P:glycine decarboxylation via glycine cleavage system"/>
    <property type="evidence" value="ECO:0007669"/>
    <property type="project" value="UniProtKB-UniRule"/>
</dbReference>
<dbReference type="GO" id="GO:0009249">
    <property type="term" value="P:protein lipoylation"/>
    <property type="evidence" value="ECO:0007669"/>
    <property type="project" value="TreeGrafter"/>
</dbReference>
<evidence type="ECO:0000256" key="3">
    <source>
        <dbReference type="HAMAP-Rule" id="MF_00272"/>
    </source>
</evidence>
<feature type="modified residue" description="N6-lipoyllysine" evidence="3 4">
    <location>
        <position position="65"/>
    </location>
</feature>
<proteinExistence type="inferred from homology"/>
<evidence type="ECO:0000259" key="5">
    <source>
        <dbReference type="PROSITE" id="PS50968"/>
    </source>
</evidence>
<dbReference type="NCBIfam" id="TIGR00527">
    <property type="entry name" value="gcvH"/>
    <property type="match status" value="1"/>
</dbReference>
<dbReference type="EMBL" id="BDSG01000119">
    <property type="protein sequence ID" value="GBL12131.1"/>
    <property type="molecule type" value="Genomic_DNA"/>
</dbReference>
<comment type="subunit">
    <text evidence="3">The glycine cleavage system is composed of four proteins: P, T, L and H.</text>
</comment>
<dbReference type="PROSITE" id="PS50968">
    <property type="entry name" value="BIOTINYL_LIPOYL"/>
    <property type="match status" value="1"/>
</dbReference>
<comment type="cofactor">
    <cofactor evidence="3">
        <name>(R)-lipoate</name>
        <dbReference type="ChEBI" id="CHEBI:83088"/>
    </cofactor>
    <text evidence="3">Binds 1 lipoyl cofactor covalently.</text>
</comment>
<accession>A0A2Z6UWW6</accession>
<dbReference type="PANTHER" id="PTHR11715">
    <property type="entry name" value="GLYCINE CLEAVAGE SYSTEM H PROTEIN"/>
    <property type="match status" value="1"/>
</dbReference>
<dbReference type="InterPro" id="IPR002930">
    <property type="entry name" value="GCV_H"/>
</dbReference>
<comment type="function">
    <text evidence="3">The glycine cleavage system catalyzes the degradation of glycine. The H protein shuttles the methylamine group of glycine from the P protein to the T protein.</text>
</comment>
<dbReference type="RefSeq" id="WP_110580298.1">
    <property type="nucleotide sequence ID" value="NZ_BDSG01000119.1"/>
</dbReference>
<comment type="similarity">
    <text evidence="1 3">Belongs to the GcvH family.</text>
</comment>
<sequence>MELEYPEDLRYLETHEYVRLEGEIATLGISAFAVDQLGDIVFLELPELGEALEVGSSFGTIESVKAVEELYPPVSGTVVDRNQAMIDSPELIADDPHGEGWLLKVRVENPDTALADTLSASEYRDQVAGES</sequence>
<dbReference type="HAMAP" id="MF_00272">
    <property type="entry name" value="GcvH"/>
    <property type="match status" value="1"/>
</dbReference>
<dbReference type="InterPro" id="IPR033753">
    <property type="entry name" value="GCV_H/Fam206"/>
</dbReference>
<evidence type="ECO:0000256" key="2">
    <source>
        <dbReference type="ARBA" id="ARBA00022823"/>
    </source>
</evidence>
<organism evidence="6 7">
    <name type="scientific">Microcystis aeruginosa Sj</name>
    <dbReference type="NCBI Taxonomy" id="1979544"/>
    <lineage>
        <taxon>Bacteria</taxon>
        <taxon>Bacillati</taxon>
        <taxon>Cyanobacteriota</taxon>
        <taxon>Cyanophyceae</taxon>
        <taxon>Oscillatoriophycideae</taxon>
        <taxon>Chroococcales</taxon>
        <taxon>Microcystaceae</taxon>
        <taxon>Microcystis</taxon>
    </lineage>
</organism>
<evidence type="ECO:0000313" key="7">
    <source>
        <dbReference type="Proteomes" id="UP000248272"/>
    </source>
</evidence>
<dbReference type="GO" id="GO:0005829">
    <property type="term" value="C:cytosol"/>
    <property type="evidence" value="ECO:0007669"/>
    <property type="project" value="TreeGrafter"/>
</dbReference>
<dbReference type="InterPro" id="IPR003016">
    <property type="entry name" value="2-oxoA_DH_lipoyl-BS"/>
</dbReference>
<gene>
    <name evidence="3 6" type="primary">gcvH</name>
    <name evidence="6" type="ORF">MSj_03642</name>
</gene>
<dbReference type="CDD" id="cd06848">
    <property type="entry name" value="GCS_H"/>
    <property type="match status" value="1"/>
</dbReference>
<reference evidence="6 7" key="1">
    <citation type="journal article" date="2018" name="Front. Microbiol.">
        <title>Adaptation of the Freshwater Bloom-Forming Cyanobacterium Microcystis aeruginosa to Brackish Water Is Driven by Recent Horizontal Transfer of Sucrose Genes.</title>
        <authorList>
            <person name="Tanabe Y."/>
            <person name="Hodoki Y."/>
            <person name="Sano T."/>
            <person name="Tada K."/>
            <person name="Watanabe M.M."/>
        </authorList>
    </citation>
    <scope>NUCLEOTIDE SEQUENCE [LARGE SCALE GENOMIC DNA]</scope>
    <source>
        <strain evidence="6 7">Sj</strain>
    </source>
</reference>
<dbReference type="InterPro" id="IPR000089">
    <property type="entry name" value="Biotin_lipoyl"/>
</dbReference>
<dbReference type="PROSITE" id="PS00189">
    <property type="entry name" value="LIPOYL"/>
    <property type="match status" value="1"/>
</dbReference>
<keyword evidence="2 3" id="KW-0450">Lipoyl</keyword>
<evidence type="ECO:0000256" key="4">
    <source>
        <dbReference type="PIRSR" id="PIRSR617453-50"/>
    </source>
</evidence>
<feature type="domain" description="Lipoyl-binding" evidence="5">
    <location>
        <begin position="24"/>
        <end position="106"/>
    </location>
</feature>
<protein>
    <recommendedName>
        <fullName evidence="3">Glycine cleavage system H protein</fullName>
    </recommendedName>
</protein>
<dbReference type="SUPFAM" id="SSF51230">
    <property type="entry name" value="Single hybrid motif"/>
    <property type="match status" value="1"/>
</dbReference>
<dbReference type="Pfam" id="PF01597">
    <property type="entry name" value="GCV_H"/>
    <property type="match status" value="1"/>
</dbReference>
<comment type="caution">
    <text evidence="6">The sequence shown here is derived from an EMBL/GenBank/DDBJ whole genome shotgun (WGS) entry which is preliminary data.</text>
</comment>
<dbReference type="Gene3D" id="2.40.50.100">
    <property type="match status" value="1"/>
</dbReference>
<dbReference type="Proteomes" id="UP000248272">
    <property type="component" value="Unassembled WGS sequence"/>
</dbReference>
<dbReference type="PANTHER" id="PTHR11715:SF3">
    <property type="entry name" value="GLYCINE CLEAVAGE SYSTEM H PROTEIN-RELATED"/>
    <property type="match status" value="1"/>
</dbReference>
<dbReference type="InterPro" id="IPR017453">
    <property type="entry name" value="GCV_H_sub"/>
</dbReference>
<evidence type="ECO:0000313" key="6">
    <source>
        <dbReference type="EMBL" id="GBL12131.1"/>
    </source>
</evidence>
<name>A0A2Z6UWW6_MICAE</name>
<dbReference type="NCBIfam" id="NF002270">
    <property type="entry name" value="PRK01202.1"/>
    <property type="match status" value="1"/>
</dbReference>
<dbReference type="GO" id="GO:0005960">
    <property type="term" value="C:glycine cleavage complex"/>
    <property type="evidence" value="ECO:0007669"/>
    <property type="project" value="InterPro"/>
</dbReference>
<dbReference type="AlphaFoldDB" id="A0A2Z6UWW6"/>
<evidence type="ECO:0000256" key="1">
    <source>
        <dbReference type="ARBA" id="ARBA00009249"/>
    </source>
</evidence>